<keyword evidence="3 9" id="KW-0378">Hydrolase</keyword>
<organism evidence="9 10">
    <name type="scientific">Agathobacter rectalis</name>
    <dbReference type="NCBI Taxonomy" id="39491"/>
    <lineage>
        <taxon>Bacteria</taxon>
        <taxon>Bacillati</taxon>
        <taxon>Bacillota</taxon>
        <taxon>Clostridia</taxon>
        <taxon>Lachnospirales</taxon>
        <taxon>Lachnospiraceae</taxon>
        <taxon>Agathobacter</taxon>
    </lineage>
</organism>
<proteinExistence type="inferred from homology"/>
<evidence type="ECO:0000313" key="10">
    <source>
        <dbReference type="Proteomes" id="UP000095384"/>
    </source>
</evidence>
<evidence type="ECO:0000256" key="4">
    <source>
        <dbReference type="ARBA" id="ARBA00022807"/>
    </source>
</evidence>
<dbReference type="PANTHER" id="PTHR47053">
    <property type="entry name" value="MUREIN DD-ENDOPEPTIDASE MEPH-RELATED"/>
    <property type="match status" value="1"/>
</dbReference>
<evidence type="ECO:0000259" key="7">
    <source>
        <dbReference type="PROSITE" id="PS51781"/>
    </source>
</evidence>
<feature type="compositionally biased region" description="Low complexity" evidence="5">
    <location>
        <begin position="277"/>
        <end position="291"/>
    </location>
</feature>
<dbReference type="PROSITE" id="PS51781">
    <property type="entry name" value="SH3B"/>
    <property type="match status" value="2"/>
</dbReference>
<dbReference type="InterPro" id="IPR038765">
    <property type="entry name" value="Papain-like_cys_pep_sf"/>
</dbReference>
<evidence type="ECO:0000256" key="3">
    <source>
        <dbReference type="ARBA" id="ARBA00022801"/>
    </source>
</evidence>
<evidence type="ECO:0000256" key="1">
    <source>
        <dbReference type="ARBA" id="ARBA00007074"/>
    </source>
</evidence>
<dbReference type="RefSeq" id="WP_055222844.1">
    <property type="nucleotide sequence ID" value="NZ_CYYW01000002.1"/>
</dbReference>
<evidence type="ECO:0000313" key="9">
    <source>
        <dbReference type="EMBL" id="CUN46536.1"/>
    </source>
</evidence>
<feature type="compositionally biased region" description="Basic and acidic residues" evidence="5">
    <location>
        <begin position="248"/>
        <end position="267"/>
    </location>
</feature>
<dbReference type="Pfam" id="PF00877">
    <property type="entry name" value="NLPC_P60"/>
    <property type="match status" value="1"/>
</dbReference>
<dbReference type="GO" id="GO:0006508">
    <property type="term" value="P:proteolysis"/>
    <property type="evidence" value="ECO:0007669"/>
    <property type="project" value="UniProtKB-KW"/>
</dbReference>
<feature type="signal peptide" evidence="6">
    <location>
        <begin position="1"/>
        <end position="28"/>
    </location>
</feature>
<dbReference type="SMART" id="SM00287">
    <property type="entry name" value="SH3b"/>
    <property type="match status" value="2"/>
</dbReference>
<dbReference type="PANTHER" id="PTHR47053:SF1">
    <property type="entry name" value="MUREIN DD-ENDOPEPTIDASE MEPH-RELATED"/>
    <property type="match status" value="1"/>
</dbReference>
<dbReference type="InterPro" id="IPR051202">
    <property type="entry name" value="Peptidase_C40"/>
</dbReference>
<feature type="domain" description="NlpC/P60" evidence="8">
    <location>
        <begin position="297"/>
        <end position="411"/>
    </location>
</feature>
<evidence type="ECO:0000259" key="8">
    <source>
        <dbReference type="PROSITE" id="PS51935"/>
    </source>
</evidence>
<dbReference type="GO" id="GO:0008234">
    <property type="term" value="F:cysteine-type peptidase activity"/>
    <property type="evidence" value="ECO:0007669"/>
    <property type="project" value="UniProtKB-KW"/>
</dbReference>
<dbReference type="Gene3D" id="2.30.30.40">
    <property type="entry name" value="SH3 Domains"/>
    <property type="match status" value="2"/>
</dbReference>
<reference evidence="9 10" key="1">
    <citation type="submission" date="2015-09" db="EMBL/GenBank/DDBJ databases">
        <authorList>
            <consortium name="Pathogen Informatics"/>
        </authorList>
    </citation>
    <scope>NUCLEOTIDE SEQUENCE [LARGE SCALE GENOMIC DNA]</scope>
    <source>
        <strain evidence="9 10">2789STDY5608860</strain>
    </source>
</reference>
<keyword evidence="4" id="KW-0788">Thiol protease</keyword>
<evidence type="ECO:0000256" key="2">
    <source>
        <dbReference type="ARBA" id="ARBA00022670"/>
    </source>
</evidence>
<feature type="domain" description="SH3b" evidence="7">
    <location>
        <begin position="160"/>
        <end position="223"/>
    </location>
</feature>
<feature type="region of interest" description="Disordered" evidence="5">
    <location>
        <begin position="248"/>
        <end position="299"/>
    </location>
</feature>
<accession>A0A173X628</accession>
<feature type="domain" description="SH3b" evidence="7">
    <location>
        <begin position="87"/>
        <end position="151"/>
    </location>
</feature>
<sequence length="411" mass="42666">MKVNYVKLTAGVLTGFMALSSVPYAVYAAGPTAGVASYTSDIVSTSNTLTAGVTSMLTDVMLKGDETSETATDVATTDAEPVKSAYADTAVAQVSDSVNIRASADENSESLGKLYNNGIGTVLETTDNGWYKIQSGSVTGYVKGDYVVVGDDALVQSAGRRVATVNTETLKVRTTASTDAEVLGLVSGEDDLTVVDESTAGWVGVSTADGTGYVSTDYVTLDTEFTYAESKEEEAARLAKEEAERKAAEEAAKKAEEKARKAEEAKAAKAAAKKSSKSSSKSSSSSSSEKSYSAPSGSNGQAVVNYASQFVGNPYVYGGSSLTNGTDCSGFVMSVYAQFGISLPHSSSAMRSVGYGVSTSDMQPGDIICYSGHVAIYCGGNTIVHASNPSDGIKYTSPANYKSIIAVRRIF</sequence>
<name>A0A173X628_9FIRM</name>
<dbReference type="SUPFAM" id="SSF54001">
    <property type="entry name" value="Cysteine proteinases"/>
    <property type="match status" value="1"/>
</dbReference>
<protein>
    <submittedName>
        <fullName evidence="9">Probable endopeptidase cgR_2070</fullName>
        <ecNumber evidence="9">3.4.-.-</ecNumber>
    </submittedName>
</protein>
<dbReference type="Pfam" id="PF08239">
    <property type="entry name" value="SH3_3"/>
    <property type="match status" value="2"/>
</dbReference>
<dbReference type="Proteomes" id="UP000095384">
    <property type="component" value="Unassembled WGS sequence"/>
</dbReference>
<dbReference type="AlphaFoldDB" id="A0A173X628"/>
<feature type="chain" id="PRO_5008015217" evidence="6">
    <location>
        <begin position="29"/>
        <end position="411"/>
    </location>
</feature>
<dbReference type="InterPro" id="IPR003646">
    <property type="entry name" value="SH3-like_bac-type"/>
</dbReference>
<keyword evidence="2" id="KW-0645">Protease</keyword>
<dbReference type="EC" id="3.4.-.-" evidence="9"/>
<dbReference type="InterPro" id="IPR000064">
    <property type="entry name" value="NLP_P60_dom"/>
</dbReference>
<evidence type="ECO:0000256" key="6">
    <source>
        <dbReference type="SAM" id="SignalP"/>
    </source>
</evidence>
<dbReference type="EMBL" id="CYYW01000002">
    <property type="protein sequence ID" value="CUN46536.1"/>
    <property type="molecule type" value="Genomic_DNA"/>
</dbReference>
<dbReference type="Gene3D" id="3.90.1720.10">
    <property type="entry name" value="endopeptidase domain like (from Nostoc punctiforme)"/>
    <property type="match status" value="1"/>
</dbReference>
<keyword evidence="6" id="KW-0732">Signal</keyword>
<comment type="similarity">
    <text evidence="1">Belongs to the peptidase C40 family.</text>
</comment>
<dbReference type="PROSITE" id="PS51935">
    <property type="entry name" value="NLPC_P60"/>
    <property type="match status" value="1"/>
</dbReference>
<gene>
    <name evidence="9" type="ORF">ERS852417_00346</name>
</gene>
<evidence type="ECO:0000256" key="5">
    <source>
        <dbReference type="SAM" id="MobiDB-lite"/>
    </source>
</evidence>